<sequence>MIKETTLSRFTKPKSSMRDLFLRLSLFLIFLTMGTYTLFSQEYVPFTPRLDGGNIEVRGDIIFVGNNILNRASESNPAQANDPYNGTENNNSLWMEYIDIDSDPSTFSSSSAELNLTDPDCSQIRYAGLYWAGTYPNERSTDGGAQFNGTPRIEEWNEIKFQIPGGAYVDLVADNNPDPVGEEDDIILDGYQPGNPGVFVKDAPVICYKNITNLVRSNANPNGSYTAANIRATRGRRDGSSSAGWVMVIIYENPNESGKFISTFDGYASLSGSVGNVDVDVNGFRTLPAPFPVRARVGVGALEGDRGINNDRFFIRADLNSSSAFTNLSTGFNPDNNFFNSTITTNGVQVPTRTPYGTNTLGTDLDIFNLNNPSETVLPNDETGATLRFTSTGDGYGPFLASFSVEIIEPNIVLEKRVEDIAGNDITGQGVNLGQTLDYVLSFRNLGNDDAVGYTIRDVLPVNTTFLSVDLDGAPGVTHSFDSATNEITFNVPDNLVTMGSAVYNIRLRVRVAENCFDFVDACTDLIQNLAYSTYRGDINSAVISDDPSVSDFDNCGFVTPGATNFLLDDLSACNFSRTAQLCGDNVVLDSGDGFDNYVWYLDVNQDGLIDAGDVNITGQDGNPDNDPSTILVSEVGVYIVDKQVADPCKGFMEIITVERFGSTQTNPIIDFFNNSNADADPTNDIQGEIVADCGDGTTLFPKIFLCGINDTQLLQVNISDAQNLFWERLDESSCTVQPENCLNRNLGCSWDQVGTGGSFTATTAGKYRLSITYQNGCVSRFYFDIFQNTLDIQYNTTNVVCDTDGNITITNLGSGYGYQLVNASTDAVVIPFSANNGPSFDFTSNGAYRVEVVQLDPSTGNPILGACIFSTPDIGILDRDLQVDVFQTDANCNNLGSIHINANNVLPNYQYELRLDDGTPPPATPAYPGHPGGTLVDSETAQPSNTHTFNNVNPGNYFIITRTDDGCVDVQSVTVGRIPDPTLSGVTIADIGCTAGSIELSRTGGQGNPDFLFAIWSKDGTILHSPGGSPTEREIVDNIDPNAYQVETTFTFGWRDEDDDGNDEYYPGENGTYQFIVLDANNCYAISSPITINDNGSSTIDSIDEVQPSCSGDSDGELTINISGGIGPYQYSIDNGASFQPTNTFVGLSAGNYDIRVLDSSGCDISQQYVLNQPFPLSASAGVSRDATCDPNGAEVRITNVVGGNAPYEYSFDGGSTWGIASTALLPPGDYTVYVRDGACSYPMDVTVEGLPTPPNVTLTPEVSYNCDGTGTITASPSIAGYDYRYALDGIFNTPEDSNVFNNVGPGTYTVTTYYASQTPPTPSLLLTEDFGVGNGTIPSPDTIGYAYEDQTTSTAGGGDTNRNINDFQYSVTNHIVAPFGPWVNPNDHTNPSDPDGRFLVINVGTPSPGQIIYTKPINDVIPNRPLTISLYIFNLLNGLIGNTQLNPDLTIEIRTTGGVVVQSIRTGQIPKNTGPDDWELFSTNLDPGPNTSLEFVIRSEISGNSGNDLALDDIEIFQVPEVCELFVETPVTVEAGRVFGSTFLSSTNVSCNGVSDGTITFEVDNFDPVAGFEYSEDGGTTWITSTTSPVTTNAVFGAGSQTVLLRKADEITCTSSVTATITEPAALVATAIVNEQITCNAGATITANATGGTPTYVYQLEDDLGNVIAGYDFATNGNNRVFSNITLAGDYIVRVRDTNNCTDAIDTALTITEPETIAFDAIPTACYSGNNDGTIIVNVTDGNGGYQFRIDGGPWRTPTPVTATTFTFQSLASGSYDIEVRDQFGCPLASNTQTVVLNPSLNATVEVVNISSCADGGITVNAQGGDGDYSYAFMPTGSAPVFTDFGSSNTFAVTTGNDGDYDVYVRDNFAVAPDACNYMETVTVNPAVALAFTATPTDPECYEGPGSIEVDITSGIGPYTIQIIDLDNGGAADQTNTNVVNTTRTYFNLADGDYTIIVTDANNCAITETPVTINNPDELIAEISPILPPGCDPDPNLYGFEFINYTTTLGTLEFSSDGGATWGLSDTFVGASFASGTEVLPSVRVQGTNCQMDLPRYTIPYPLDDLDITIAAIVIDCNDLQVTVQGTAGLSPYEYTYSEDPVNFDPATATWTAATPGSHVFAGLVPGRTYVFYVRDSSGPPGCVRQSSVNVNNVAPPPIQIDGVATPTCDGLTNGQITYTVTENNPGELGGTFDWELFRVGSPAHTSIATGTVASFTTGDTFVAPTPASLGAGDYFVEIRGAAPNNCVIGSENVEVEVLDPITFTPNVLADITCADPGLIEIQSAQGGGGMYTYTLSSANFIAPIVTTNNPIEVPIANLVDPTATPFNVLVEIADQYSCPVTSLPTHTVSMNISQSPTITSVTTTNCGTPFSITVNASGGLAPYLYSINGGTTYVNNGGVFNNVPVGSYAISIIDANGCTASDTAEIYPTLQASAVQTKFLDCTVSPNAEITISASNGSGSYDYQISGPVNQVRTALPSPANSIVWDMASAAGIYTVEVFDNNRPTCPARSFIIDVPAAIVPTIDTINTTDVTCNGASDGTISVTVLDNATGPYTFEITSLDGSPISIAPTSTSNISATFTGLAPTTTPAGYIVTITGNAATNNCSVDSSSITIAEPSPVVVTMDATVEFACTMGNNGNNASISVQSVTGGSNTFVRYQFINDLNPGIPVQDGTNTTYIETNPNGGNYTVNVFDDLGCIGTATASIAPFVQISDPVVTDTADVTCNPGNDAQIEVGVTVNPGTATPNLEYVVNGINVVYNQSVSSTNHSETFNGLAAGNYSISITNLDTGCMINTVHTVETPPEMDVVATKLTDEECLNNGVDDGSFGVAISDYVGNYSYQVFDVNNNPIAGQNGTGNTATALPPITNLPGGTYYVRITQTEAPFCVENSNVITVRAPQAAITAVITQQTSVSCSNDQGSLLVNPSGGQGPYTITLTNTVTGQAPYIQTNVNAFIFTGLSAGDFDILVTDAYGCDFTDSITLIRPDDILATLSASTLVCYGDNNASVTASVGPRNVTPLYQYQLNVYDNMVSTTPLQTSVRQSLNTFDGLSAGFYSVTVTDDEGCATETNRIQITDPAEVSAQLIRTSELTCQTGAELELRAVGGTGPYTYSEDGVNFFPMNAANGPNTHLFTGLSAGTYRYYVQDSFNCQSILSNEIVEDPIEPLTLDVDTSGAFINCTGENTAIIFADADGGLGDYEYSLYTDASLSVGSRVAGPNSDGIFRNLTAGVYFVEAVSGDCTTTPVRVPIIEPDPLAISDSFTNVTCAGENDGSITVTLSGGAGGYQYAISPNLNQFDTENTFTDLAPGDYVVIAQDQNGCFERLEYTIIEPAVIMVVPTALPEVCVGSADGSITLDITGGTAPYSTALNSNNDADFVQDRLAFNGLSGGNYLVFVRDANGCETNLVVDIDPGVNLNATIEPVYECSGDTPDNYVNITLEDQTVIGDVLYALDSMDPADMQLNPDFRNTAPGLHYIAIAHSNGCVQTFDFTIEAFEPLTLTLEQRNLNEITALAEGGREGYTFYFDGRDNGDDNTFYITRTDTYEVIVIDENGCEMAANISMEFIDVDIPNFFTPDGDGKNDFWIPKNIQQFPDILIKIYDRYGRVVSRQAYDAQGWDGKYEGNELPTGDYWYVIQLNGEEDSREFVGHFTLYR</sequence>
<reference evidence="3 4" key="1">
    <citation type="submission" date="2017-08" db="EMBL/GenBank/DDBJ databases">
        <title>The complete genome sequence of Maribacter sp. B1, isolated from deep-sea sediment.</title>
        <authorList>
            <person name="Wu Y.-H."/>
            <person name="Cheng H."/>
            <person name="Xu X.-W."/>
        </authorList>
    </citation>
    <scope>NUCLEOTIDE SEQUENCE [LARGE SCALE GENOMIC DNA]</scope>
    <source>
        <strain evidence="3 4">B1</strain>
    </source>
</reference>
<evidence type="ECO:0000256" key="1">
    <source>
        <dbReference type="SAM" id="Phobius"/>
    </source>
</evidence>
<dbReference type="KEGG" id="marb:CJ263_08255"/>
<dbReference type="Gene3D" id="2.60.40.740">
    <property type="match status" value="1"/>
</dbReference>
<dbReference type="GO" id="GO:0016020">
    <property type="term" value="C:membrane"/>
    <property type="evidence" value="ECO:0007669"/>
    <property type="project" value="InterPro"/>
</dbReference>
<gene>
    <name evidence="3" type="ORF">CJ263_08255</name>
</gene>
<dbReference type="NCBIfam" id="TIGR04131">
    <property type="entry name" value="Bac_Flav_CTERM"/>
    <property type="match status" value="1"/>
</dbReference>
<evidence type="ECO:0000259" key="2">
    <source>
        <dbReference type="PROSITE" id="PS50060"/>
    </source>
</evidence>
<proteinExistence type="predicted"/>
<feature type="transmembrane region" description="Helical" evidence="1">
    <location>
        <begin position="20"/>
        <end position="39"/>
    </location>
</feature>
<dbReference type="Proteomes" id="UP000215244">
    <property type="component" value="Chromosome"/>
</dbReference>
<protein>
    <recommendedName>
        <fullName evidence="2">MAM domain-containing protein</fullName>
    </recommendedName>
</protein>
<dbReference type="EMBL" id="CP022957">
    <property type="protein sequence ID" value="ASV30210.1"/>
    <property type="molecule type" value="Genomic_DNA"/>
</dbReference>
<evidence type="ECO:0000313" key="4">
    <source>
        <dbReference type="Proteomes" id="UP000215244"/>
    </source>
</evidence>
<dbReference type="NCBIfam" id="TIGR01451">
    <property type="entry name" value="B_ant_repeat"/>
    <property type="match status" value="1"/>
</dbReference>
<dbReference type="InterPro" id="IPR025667">
    <property type="entry name" value="SprB_repeat"/>
</dbReference>
<dbReference type="Pfam" id="PF13573">
    <property type="entry name" value="SprB"/>
    <property type="match status" value="9"/>
</dbReference>
<accession>A0A223V4Z4</accession>
<dbReference type="InterPro" id="IPR026341">
    <property type="entry name" value="T9SS_type_B"/>
</dbReference>
<dbReference type="InterPro" id="IPR047589">
    <property type="entry name" value="DUF11_rpt"/>
</dbReference>
<keyword evidence="4" id="KW-1185">Reference proteome</keyword>
<keyword evidence="1" id="KW-0472">Membrane</keyword>
<organism evidence="3 4">
    <name type="scientific">Maribacter cobaltidurans</name>
    <dbReference type="NCBI Taxonomy" id="1178778"/>
    <lineage>
        <taxon>Bacteria</taxon>
        <taxon>Pseudomonadati</taxon>
        <taxon>Bacteroidota</taxon>
        <taxon>Flavobacteriia</taxon>
        <taxon>Flavobacteriales</taxon>
        <taxon>Flavobacteriaceae</taxon>
        <taxon>Maribacter</taxon>
    </lineage>
</organism>
<dbReference type="InterPro" id="IPR000998">
    <property type="entry name" value="MAM_dom"/>
</dbReference>
<keyword evidence="1" id="KW-0812">Transmembrane</keyword>
<feature type="domain" description="MAM" evidence="2">
    <location>
        <begin position="1349"/>
        <end position="1527"/>
    </location>
</feature>
<dbReference type="Pfam" id="PF13585">
    <property type="entry name" value="CHU_C"/>
    <property type="match status" value="1"/>
</dbReference>
<evidence type="ECO:0000313" key="3">
    <source>
        <dbReference type="EMBL" id="ASV30210.1"/>
    </source>
</evidence>
<keyword evidence="1" id="KW-1133">Transmembrane helix</keyword>
<name>A0A223V4Z4_9FLAO</name>
<dbReference type="PROSITE" id="PS50060">
    <property type="entry name" value="MAM_2"/>
    <property type="match status" value="1"/>
</dbReference>